<proteinExistence type="inferred from homology"/>
<feature type="domain" description="Ketopantoate reductase N-terminal" evidence="6">
    <location>
        <begin position="3"/>
        <end position="129"/>
    </location>
</feature>
<sequence>MTLAASLDPKNCLSVLVKEENYSDLKDRGLWIQKNNKKRRINARIITRLEEVELVIYAVKSYDMANASGLIKDYKGKIIICQNGLKILNYNFPNKNIVYPMVTSIGAETISLGVSEFKGTGLTYIGNINEKEPLPNNFTNLFRYEFFKVNSVQNIKDYIWCKAVINSAINPIATIYNLKNGDLIQDKYWNKVEELLLESSNVAESEGIIFPNNPLESARDIIEKTPTNMCSMLQDLKKGRRTEIEEINGEICNIGRKNGVQI</sequence>
<dbReference type="InterPro" id="IPR013752">
    <property type="entry name" value="KPA_reductase"/>
</dbReference>
<evidence type="ECO:0000256" key="3">
    <source>
        <dbReference type="ARBA" id="ARBA00022857"/>
    </source>
</evidence>
<dbReference type="GO" id="GO:0050661">
    <property type="term" value="F:NADP binding"/>
    <property type="evidence" value="ECO:0007669"/>
    <property type="project" value="TreeGrafter"/>
</dbReference>
<evidence type="ECO:0000256" key="4">
    <source>
        <dbReference type="ARBA" id="ARBA00023002"/>
    </source>
</evidence>
<reference evidence="8" key="1">
    <citation type="submission" date="2018-05" db="EMBL/GenBank/DDBJ databases">
        <authorList>
            <person name="Lanie J.A."/>
            <person name="Ng W.-L."/>
            <person name="Kazmierczak K.M."/>
            <person name="Andrzejewski T.M."/>
            <person name="Davidsen T.M."/>
            <person name="Wayne K.J."/>
            <person name="Tettelin H."/>
            <person name="Glass J.I."/>
            <person name="Rusch D."/>
            <person name="Podicherti R."/>
            <person name="Tsui H.-C.T."/>
            <person name="Winkler M.E."/>
        </authorList>
    </citation>
    <scope>NUCLEOTIDE SEQUENCE</scope>
</reference>
<evidence type="ECO:0000259" key="6">
    <source>
        <dbReference type="Pfam" id="PF02558"/>
    </source>
</evidence>
<dbReference type="GO" id="GO:0005737">
    <property type="term" value="C:cytoplasm"/>
    <property type="evidence" value="ECO:0007669"/>
    <property type="project" value="TreeGrafter"/>
</dbReference>
<feature type="non-terminal residue" evidence="8">
    <location>
        <position position="262"/>
    </location>
</feature>
<dbReference type="Gene3D" id="3.40.50.720">
    <property type="entry name" value="NAD(P)-binding Rossmann-like Domain"/>
    <property type="match status" value="1"/>
</dbReference>
<evidence type="ECO:0000259" key="7">
    <source>
        <dbReference type="Pfam" id="PF08546"/>
    </source>
</evidence>
<dbReference type="Pfam" id="PF02558">
    <property type="entry name" value="ApbA"/>
    <property type="match status" value="1"/>
</dbReference>
<dbReference type="EC" id="1.1.1.169" evidence="2"/>
<keyword evidence="4" id="KW-0560">Oxidoreductase</keyword>
<dbReference type="GO" id="GO:0015940">
    <property type="term" value="P:pantothenate biosynthetic process"/>
    <property type="evidence" value="ECO:0007669"/>
    <property type="project" value="InterPro"/>
</dbReference>
<dbReference type="NCBIfam" id="TIGR00745">
    <property type="entry name" value="apbA_panE"/>
    <property type="match status" value="1"/>
</dbReference>
<dbReference type="GO" id="GO:0008677">
    <property type="term" value="F:2-dehydropantoate 2-reductase activity"/>
    <property type="evidence" value="ECO:0007669"/>
    <property type="project" value="UniProtKB-EC"/>
</dbReference>
<dbReference type="InterPro" id="IPR003710">
    <property type="entry name" value="ApbA"/>
</dbReference>
<dbReference type="PANTHER" id="PTHR43765:SF2">
    <property type="entry name" value="2-DEHYDROPANTOATE 2-REDUCTASE"/>
    <property type="match status" value="1"/>
</dbReference>
<protein>
    <recommendedName>
        <fullName evidence="2">2-dehydropantoate 2-reductase</fullName>
        <ecNumber evidence="2">1.1.1.169</ecNumber>
    </recommendedName>
    <alternativeName>
        <fullName evidence="5">Ketopantoate reductase</fullName>
    </alternativeName>
</protein>
<evidence type="ECO:0000313" key="8">
    <source>
        <dbReference type="EMBL" id="SVC13676.1"/>
    </source>
</evidence>
<dbReference type="Gene3D" id="1.10.1040.10">
    <property type="entry name" value="N-(1-d-carboxylethyl)-l-norvaline Dehydrogenase, domain 2"/>
    <property type="match status" value="1"/>
</dbReference>
<dbReference type="Pfam" id="PF08546">
    <property type="entry name" value="ApbA_C"/>
    <property type="match status" value="1"/>
</dbReference>
<accession>A0A382JPJ8</accession>
<dbReference type="EMBL" id="UINC01075468">
    <property type="protein sequence ID" value="SVC13676.1"/>
    <property type="molecule type" value="Genomic_DNA"/>
</dbReference>
<comment type="similarity">
    <text evidence="1">Belongs to the ketopantoate reductase family.</text>
</comment>
<dbReference type="AlphaFoldDB" id="A0A382JPJ8"/>
<feature type="domain" description="Ketopantoate reductase C-terminal" evidence="7">
    <location>
        <begin position="154"/>
        <end position="261"/>
    </location>
</feature>
<dbReference type="InterPro" id="IPR013332">
    <property type="entry name" value="KPR_N"/>
</dbReference>
<organism evidence="8">
    <name type="scientific">marine metagenome</name>
    <dbReference type="NCBI Taxonomy" id="408172"/>
    <lineage>
        <taxon>unclassified sequences</taxon>
        <taxon>metagenomes</taxon>
        <taxon>ecological metagenomes</taxon>
    </lineage>
</organism>
<evidence type="ECO:0000256" key="2">
    <source>
        <dbReference type="ARBA" id="ARBA00013014"/>
    </source>
</evidence>
<evidence type="ECO:0000256" key="1">
    <source>
        <dbReference type="ARBA" id="ARBA00007870"/>
    </source>
</evidence>
<evidence type="ECO:0000256" key="5">
    <source>
        <dbReference type="ARBA" id="ARBA00032024"/>
    </source>
</evidence>
<name>A0A382JPJ8_9ZZZZ</name>
<dbReference type="InterPro" id="IPR013328">
    <property type="entry name" value="6PGD_dom2"/>
</dbReference>
<dbReference type="PANTHER" id="PTHR43765">
    <property type="entry name" value="2-DEHYDROPANTOATE 2-REDUCTASE-RELATED"/>
    <property type="match status" value="1"/>
</dbReference>
<dbReference type="InterPro" id="IPR050838">
    <property type="entry name" value="Ketopantoate_reductase"/>
</dbReference>
<dbReference type="SUPFAM" id="SSF48179">
    <property type="entry name" value="6-phosphogluconate dehydrogenase C-terminal domain-like"/>
    <property type="match status" value="1"/>
</dbReference>
<dbReference type="InterPro" id="IPR008927">
    <property type="entry name" value="6-PGluconate_DH-like_C_sf"/>
</dbReference>
<keyword evidence="3" id="KW-0521">NADP</keyword>
<gene>
    <name evidence="8" type="ORF">METZ01_LOCUS266530</name>
</gene>